<gene>
    <name evidence="2" type="ORF">ENM11_00580</name>
</gene>
<name>A0A7C5L8I6_CALS0</name>
<keyword evidence="1" id="KW-1133">Transmembrane helix</keyword>
<organism evidence="2">
    <name type="scientific">Caldiarchaeum subterraneum</name>
    <dbReference type="NCBI Taxonomy" id="311458"/>
    <lineage>
        <taxon>Archaea</taxon>
        <taxon>Nitrososphaerota</taxon>
        <taxon>Candidatus Caldarchaeales</taxon>
        <taxon>Candidatus Caldarchaeaceae</taxon>
        <taxon>Candidatus Caldarchaeum</taxon>
    </lineage>
</organism>
<feature type="transmembrane region" description="Helical" evidence="1">
    <location>
        <begin position="89"/>
        <end position="109"/>
    </location>
</feature>
<dbReference type="EMBL" id="DRWN01000009">
    <property type="protein sequence ID" value="HHK67638.1"/>
    <property type="molecule type" value="Genomic_DNA"/>
</dbReference>
<proteinExistence type="predicted"/>
<feature type="transmembrane region" description="Helical" evidence="1">
    <location>
        <begin position="12"/>
        <end position="30"/>
    </location>
</feature>
<dbReference type="AlphaFoldDB" id="A0A7C5L8I6"/>
<dbReference type="Gene3D" id="1.10.472.100">
    <property type="entry name" value="Presenilin"/>
    <property type="match status" value="1"/>
</dbReference>
<keyword evidence="1" id="KW-0812">Transmembrane</keyword>
<feature type="transmembrane region" description="Helical" evidence="1">
    <location>
        <begin position="60"/>
        <end position="82"/>
    </location>
</feature>
<feature type="transmembrane region" description="Helical" evidence="1">
    <location>
        <begin position="229"/>
        <end position="246"/>
    </location>
</feature>
<feature type="transmembrane region" description="Helical" evidence="1">
    <location>
        <begin position="258"/>
        <end position="276"/>
    </location>
</feature>
<evidence type="ECO:0000256" key="1">
    <source>
        <dbReference type="SAM" id="Phobius"/>
    </source>
</evidence>
<protein>
    <submittedName>
        <fullName evidence="2">Uncharacterized protein</fullName>
    </submittedName>
</protein>
<keyword evidence="1" id="KW-0472">Membrane</keyword>
<reference evidence="2" key="1">
    <citation type="journal article" date="2020" name="mSystems">
        <title>Genome- and Community-Level Interaction Insights into Carbon Utilization and Element Cycling Functions of Hydrothermarchaeota in Hydrothermal Sediment.</title>
        <authorList>
            <person name="Zhou Z."/>
            <person name="Liu Y."/>
            <person name="Xu W."/>
            <person name="Pan J."/>
            <person name="Luo Z.H."/>
            <person name="Li M."/>
        </authorList>
    </citation>
    <scope>NUCLEOTIDE SEQUENCE [LARGE SCALE GENOMIC DNA]</scope>
    <source>
        <strain evidence="2">SpSt-1056</strain>
    </source>
</reference>
<comment type="caution">
    <text evidence="2">The sequence shown here is derived from an EMBL/GenBank/DDBJ whole genome shotgun (WGS) entry which is preliminary data.</text>
</comment>
<evidence type="ECO:0000313" key="2">
    <source>
        <dbReference type="EMBL" id="HHK67638.1"/>
    </source>
</evidence>
<sequence>MARWAVNEYLSKTFPVLLTLAMAFFFQLAVEGIRLPPPAVTPIPEEGGQEVSQLFTPAPYVNALMVVTAMFIGSMAIIAILRHRKILRLFILSIFFTSATAVTTFYLLILTDLDANIVLGLAVAAAALTLAGISSSSEVAGLLASSYIAASAGVVVGSSMPFWTSLVLLLAISVYDSVAVFKGHLKTLVEVDTSSIRGLVVDFRGVSIGLGDLFFYTVLYSFANTNFGILPATAAFIGIIAGYLITLRLARERPVFPGLPITILTALILSVTVYLLI</sequence>
<dbReference type="InterPro" id="IPR042524">
    <property type="entry name" value="Presenilin_C"/>
</dbReference>
<accession>A0A7C5L8I6</accession>
<feature type="transmembrane region" description="Helical" evidence="1">
    <location>
        <begin position="115"/>
        <end position="132"/>
    </location>
</feature>